<evidence type="ECO:0000256" key="10">
    <source>
        <dbReference type="SAM" id="SignalP"/>
    </source>
</evidence>
<accession>D7FQR5</accession>
<dbReference type="OMA" id="YATHEMA"/>
<keyword evidence="7" id="KW-0694">RNA-binding</keyword>
<dbReference type="Pfam" id="PF01207">
    <property type="entry name" value="Dus"/>
    <property type="match status" value="1"/>
</dbReference>
<keyword evidence="8" id="KW-0560">Oxidoreductase</keyword>
<dbReference type="EMBL" id="FN649727">
    <property type="protein sequence ID" value="CBJ49172.1"/>
    <property type="molecule type" value="Genomic_DNA"/>
</dbReference>
<evidence type="ECO:0000256" key="2">
    <source>
        <dbReference type="ARBA" id="ARBA00022555"/>
    </source>
</evidence>
<comment type="cofactor">
    <cofactor evidence="1">
        <name>FMN</name>
        <dbReference type="ChEBI" id="CHEBI:58210"/>
    </cofactor>
</comment>
<evidence type="ECO:0000256" key="3">
    <source>
        <dbReference type="ARBA" id="ARBA00022630"/>
    </source>
</evidence>
<evidence type="ECO:0000256" key="6">
    <source>
        <dbReference type="ARBA" id="ARBA00022857"/>
    </source>
</evidence>
<dbReference type="GO" id="GO:0000049">
    <property type="term" value="F:tRNA binding"/>
    <property type="evidence" value="ECO:0007669"/>
    <property type="project" value="UniProtKB-KW"/>
</dbReference>
<dbReference type="CDD" id="cd02801">
    <property type="entry name" value="DUS_like_FMN"/>
    <property type="match status" value="1"/>
</dbReference>
<name>D7FQR5_ECTSI</name>
<dbReference type="InterPro" id="IPR018517">
    <property type="entry name" value="tRNA_hU_synthase_CS"/>
</dbReference>
<evidence type="ECO:0000256" key="5">
    <source>
        <dbReference type="ARBA" id="ARBA00022694"/>
    </source>
</evidence>
<evidence type="ECO:0000256" key="4">
    <source>
        <dbReference type="ARBA" id="ARBA00022643"/>
    </source>
</evidence>
<gene>
    <name evidence="12" type="ORF">Esi_0207_0034</name>
</gene>
<dbReference type="InterPro" id="IPR004653">
    <property type="entry name" value="DusA"/>
</dbReference>
<feature type="domain" description="DUS-like FMN-binding" evidence="11">
    <location>
        <begin position="84"/>
        <end position="386"/>
    </location>
</feature>
<dbReference type="Proteomes" id="UP000002630">
    <property type="component" value="Linkage Group LG02"/>
</dbReference>
<dbReference type="EMBL" id="FN648384">
    <property type="protein sequence ID" value="CBJ49172.1"/>
    <property type="molecule type" value="Genomic_DNA"/>
</dbReference>
<dbReference type="OrthoDB" id="10262250at2759"/>
<dbReference type="GO" id="GO:0050660">
    <property type="term" value="F:flavin adenine dinucleotide binding"/>
    <property type="evidence" value="ECO:0007669"/>
    <property type="project" value="InterPro"/>
</dbReference>
<dbReference type="InterPro" id="IPR035587">
    <property type="entry name" value="DUS-like_FMN-bd"/>
</dbReference>
<dbReference type="PANTHER" id="PTHR42907:SF1">
    <property type="entry name" value="FMN-LINKED OXIDOREDUCTASES SUPERFAMILY PROTEIN"/>
    <property type="match status" value="1"/>
</dbReference>
<evidence type="ECO:0000256" key="8">
    <source>
        <dbReference type="ARBA" id="ARBA00023002"/>
    </source>
</evidence>
<dbReference type="Gene3D" id="3.20.20.70">
    <property type="entry name" value="Aldolase class I"/>
    <property type="match status" value="1"/>
</dbReference>
<dbReference type="AlphaFoldDB" id="D7FQR5"/>
<dbReference type="SUPFAM" id="SSF51395">
    <property type="entry name" value="FMN-linked oxidoreductases"/>
    <property type="match status" value="1"/>
</dbReference>
<sequence>MMKLKSMSLSALVVVHSARAFPLAIPSQHQGLRARRCRHTAAAPPVDHWETDGKKHGRRTRMEAGAAPDSPPSALGRGREVFSLAPMMEYTDRHMRYLLRLLTTRTVLWTEMVPSSTIIHNPDDLGRFLDYNEEVEHPVVLQIGGSDTTDVREACRLARPYKYDAINLNCGCPSEKVAGKGAFGAALMRSPSLVKDLCLAMKDGAGEDTPITVKCRIGVDNDDSYEQLAAFVEEVSRGAGVPHFIVHARKAILGGLSPAQNRNIPPLKYDFVYRLVKDFPDVDFTLNGGVNTYEEAVSCLEQGAHGVMVGRSWSSNPWYWSQADSMLFGAKDPGLTRREVLERYAEYGERQEKACGEKWLACRRRLAKPIWHMFHGEKGGKKFRVALEGMLREDKSFGEIVQKSLLAMPQDQVDWLPGENWRARQAEEGAGQGESLAQDPGCVSSLPSPSSRGVPDGRFRDGRLLYIDK</sequence>
<keyword evidence="4" id="KW-0288">FMN</keyword>
<feature type="chain" id="PRO_5003095683" evidence="10">
    <location>
        <begin position="21"/>
        <end position="469"/>
    </location>
</feature>
<keyword evidence="10" id="KW-0732">Signal</keyword>
<proteinExistence type="predicted"/>
<protein>
    <submittedName>
        <fullName evidence="12">FAD binding / catalytic/ tRNA dihydrouridine synthase</fullName>
    </submittedName>
</protein>
<keyword evidence="6" id="KW-0521">NADP</keyword>
<dbReference type="PANTHER" id="PTHR42907">
    <property type="entry name" value="FMN-LINKED OXIDOREDUCTASES SUPERFAMILY PROTEIN"/>
    <property type="match status" value="1"/>
</dbReference>
<organism evidence="12 13">
    <name type="scientific">Ectocarpus siliculosus</name>
    <name type="common">Brown alga</name>
    <name type="synonym">Conferva siliculosa</name>
    <dbReference type="NCBI Taxonomy" id="2880"/>
    <lineage>
        <taxon>Eukaryota</taxon>
        <taxon>Sar</taxon>
        <taxon>Stramenopiles</taxon>
        <taxon>Ochrophyta</taxon>
        <taxon>PX clade</taxon>
        <taxon>Phaeophyceae</taxon>
        <taxon>Ectocarpales</taxon>
        <taxon>Ectocarpaceae</taxon>
        <taxon>Ectocarpus</taxon>
    </lineage>
</organism>
<dbReference type="NCBIfam" id="NF008774">
    <property type="entry name" value="PRK11815.1"/>
    <property type="match status" value="1"/>
</dbReference>
<evidence type="ECO:0000313" key="12">
    <source>
        <dbReference type="EMBL" id="CBJ49172.1"/>
    </source>
</evidence>
<dbReference type="STRING" id="2880.D7FQR5"/>
<dbReference type="PROSITE" id="PS01136">
    <property type="entry name" value="UPF0034"/>
    <property type="match status" value="1"/>
</dbReference>
<feature type="region of interest" description="Disordered" evidence="9">
    <location>
        <begin position="426"/>
        <end position="461"/>
    </location>
</feature>
<keyword evidence="2" id="KW-0820">tRNA-binding</keyword>
<feature type="region of interest" description="Disordered" evidence="9">
    <location>
        <begin position="39"/>
        <end position="77"/>
    </location>
</feature>
<evidence type="ECO:0000259" key="11">
    <source>
        <dbReference type="Pfam" id="PF01207"/>
    </source>
</evidence>
<dbReference type="InterPro" id="IPR013785">
    <property type="entry name" value="Aldolase_TIM"/>
</dbReference>
<keyword evidence="13" id="KW-1185">Reference proteome</keyword>
<keyword evidence="5" id="KW-0819">tRNA processing</keyword>
<dbReference type="GO" id="GO:0017150">
    <property type="term" value="F:tRNA dihydrouridine synthase activity"/>
    <property type="evidence" value="ECO:0007669"/>
    <property type="project" value="InterPro"/>
</dbReference>
<dbReference type="eggNOG" id="KOG2335">
    <property type="taxonomic scope" value="Eukaryota"/>
</dbReference>
<evidence type="ECO:0000256" key="1">
    <source>
        <dbReference type="ARBA" id="ARBA00001917"/>
    </source>
</evidence>
<dbReference type="InParanoid" id="D7FQR5"/>
<evidence type="ECO:0000313" key="13">
    <source>
        <dbReference type="Proteomes" id="UP000002630"/>
    </source>
</evidence>
<keyword evidence="3" id="KW-0285">Flavoprotein</keyword>
<feature type="signal peptide" evidence="10">
    <location>
        <begin position="1"/>
        <end position="20"/>
    </location>
</feature>
<reference evidence="12 13" key="1">
    <citation type="journal article" date="2010" name="Nature">
        <title>The Ectocarpus genome and the independent evolution of multicellularity in brown algae.</title>
        <authorList>
            <person name="Cock J.M."/>
            <person name="Sterck L."/>
            <person name="Rouze P."/>
            <person name="Scornet D."/>
            <person name="Allen A.E."/>
            <person name="Amoutzias G."/>
            <person name="Anthouard V."/>
            <person name="Artiguenave F."/>
            <person name="Aury J.M."/>
            <person name="Badger J.H."/>
            <person name="Beszteri B."/>
            <person name="Billiau K."/>
            <person name="Bonnet E."/>
            <person name="Bothwell J.H."/>
            <person name="Bowler C."/>
            <person name="Boyen C."/>
            <person name="Brownlee C."/>
            <person name="Carrano C.J."/>
            <person name="Charrier B."/>
            <person name="Cho G.Y."/>
            <person name="Coelho S.M."/>
            <person name="Collen J."/>
            <person name="Corre E."/>
            <person name="Da Silva C."/>
            <person name="Delage L."/>
            <person name="Delaroque N."/>
            <person name="Dittami S.M."/>
            <person name="Doulbeau S."/>
            <person name="Elias M."/>
            <person name="Farnham G."/>
            <person name="Gachon C.M."/>
            <person name="Gschloessl B."/>
            <person name="Heesch S."/>
            <person name="Jabbari K."/>
            <person name="Jubin C."/>
            <person name="Kawai H."/>
            <person name="Kimura K."/>
            <person name="Kloareg B."/>
            <person name="Kupper F.C."/>
            <person name="Lang D."/>
            <person name="Le Bail A."/>
            <person name="Leblanc C."/>
            <person name="Lerouge P."/>
            <person name="Lohr M."/>
            <person name="Lopez P.J."/>
            <person name="Martens C."/>
            <person name="Maumus F."/>
            <person name="Michel G."/>
            <person name="Miranda-Saavedra D."/>
            <person name="Morales J."/>
            <person name="Moreau H."/>
            <person name="Motomura T."/>
            <person name="Nagasato C."/>
            <person name="Napoli C.A."/>
            <person name="Nelson D.R."/>
            <person name="Nyvall-Collen P."/>
            <person name="Peters A.F."/>
            <person name="Pommier C."/>
            <person name="Potin P."/>
            <person name="Poulain J."/>
            <person name="Quesneville H."/>
            <person name="Read B."/>
            <person name="Rensing S.A."/>
            <person name="Ritter A."/>
            <person name="Rousvoal S."/>
            <person name="Samanta M."/>
            <person name="Samson G."/>
            <person name="Schroeder D.C."/>
            <person name="Segurens B."/>
            <person name="Strittmatter M."/>
            <person name="Tonon T."/>
            <person name="Tregear J.W."/>
            <person name="Valentin K."/>
            <person name="von Dassow P."/>
            <person name="Yamagishi T."/>
            <person name="Van de Peer Y."/>
            <person name="Wincker P."/>
        </authorList>
    </citation>
    <scope>NUCLEOTIDE SEQUENCE [LARGE SCALE GENOMIC DNA]</scope>
    <source>
        <strain evidence="13">Ec32 / CCAP1310/4</strain>
    </source>
</reference>
<dbReference type="Gene3D" id="1.20.120.1460">
    <property type="match status" value="1"/>
</dbReference>
<evidence type="ECO:0000256" key="9">
    <source>
        <dbReference type="SAM" id="MobiDB-lite"/>
    </source>
</evidence>
<evidence type="ECO:0000256" key="7">
    <source>
        <dbReference type="ARBA" id="ARBA00022884"/>
    </source>
</evidence>